<feature type="domain" description="CUB" evidence="4">
    <location>
        <begin position="32"/>
        <end position="152"/>
    </location>
</feature>
<feature type="domain" description="CUB" evidence="4">
    <location>
        <begin position="312"/>
        <end position="443"/>
    </location>
</feature>
<dbReference type="FunFam" id="2.60.120.290:FF:000058">
    <property type="entry name" value="CUB domaincontaining protein"/>
    <property type="match status" value="1"/>
</dbReference>
<dbReference type="FunFam" id="2.60.120.290:FF:000083">
    <property type="entry name" value="Suppressor of lurcher protein 1"/>
    <property type="match status" value="1"/>
</dbReference>
<accession>E3N454</accession>
<dbReference type="Gene3D" id="2.60.120.290">
    <property type="entry name" value="Spermadhesin, CUB domain"/>
    <property type="match status" value="4"/>
</dbReference>
<dbReference type="OrthoDB" id="6369184at2759"/>
<dbReference type="HOGENOM" id="CLU_020044_2_0_1"/>
<feature type="signal peptide" evidence="3">
    <location>
        <begin position="1"/>
        <end position="26"/>
    </location>
</feature>
<dbReference type="OMA" id="LEYKFHT"/>
<dbReference type="InterPro" id="IPR053207">
    <property type="entry name" value="Non-NMDA_GluR_Accessory"/>
</dbReference>
<dbReference type="AlphaFoldDB" id="E3N454"/>
<dbReference type="STRING" id="31234.E3N454"/>
<evidence type="ECO:0000313" key="6">
    <source>
        <dbReference type="Proteomes" id="UP000008281"/>
    </source>
</evidence>
<dbReference type="Proteomes" id="UP000008281">
    <property type="component" value="Unassembled WGS sequence"/>
</dbReference>
<dbReference type="EMBL" id="DS268523">
    <property type="protein sequence ID" value="EFO85354.1"/>
    <property type="molecule type" value="Genomic_DNA"/>
</dbReference>
<protein>
    <submittedName>
        <fullName evidence="5">CRE-SOL-1 protein</fullName>
    </submittedName>
</protein>
<dbReference type="Pfam" id="PF00431">
    <property type="entry name" value="CUB"/>
    <property type="match status" value="3"/>
</dbReference>
<comment type="caution">
    <text evidence="2">Lacks conserved residue(s) required for the propagation of feature annotation.</text>
</comment>
<evidence type="ECO:0000256" key="3">
    <source>
        <dbReference type="SAM" id="SignalP"/>
    </source>
</evidence>
<dbReference type="CDD" id="cd00041">
    <property type="entry name" value="CUB"/>
    <property type="match status" value="3"/>
</dbReference>
<sequence length="616" mass="70625">MRRREHLHVFQYLLLLIYCASKNAYCASEHECKCILFNVTSGGFQSPEFPAPLENVPCLFYHFQAPPDHIIRLTFDVFQLPPRIGVCSSSIMLFDHSLDGLIEIGERADFEFCGKEIASGRQFFSKEQHFLLQISSGGKEAARGFRGTFLAIPKANFTSDAVEMAECSYRVEKQKAIIYSPQYPYYYPSKVNCTYHVPQRKGFQIIINSIVMDIGRDAILQIFESVEGKFEKRLIEMVTSVQKSIYVSSTASLLIYFSAGNNDVERAVGFVIELQYSNAVWSQSPGHLPLPLNIPHPTRLIVLHTAEASTDCQLNVNSENFKEGQLSSDKIGRFTSSSLPTKCQIVLQGYPNEKISVKFTHFNLYVPDNKNVTKRCTEVDNLSADVRVGSRLSRIDEWCGKRTPPNLMSSSNLLQLEYNTKSSKAIRESTNDNIGFQLEYKFHTDWNMGNMKAKVDKRKECRFSFNSSEHTNGKLWSANYPGLYPRNVYCEYIFHGRNDQVVHIHFEYFDIEGFNQCDEATQSDYILFSNYQTHDRTNRRFCGKTAPKGPILSESNYFRMIFSTNDIFDATGFYAHYQFITQEKSQISRVKLTISSSHTPFSTIFFYVIFSLLLIF</sequence>
<dbReference type="InterPro" id="IPR000859">
    <property type="entry name" value="CUB_dom"/>
</dbReference>
<gene>
    <name evidence="5" type="primary">Cre-sol-1</name>
    <name evidence="5" type="ORF">CRE_24163</name>
</gene>
<keyword evidence="6" id="KW-1185">Reference proteome</keyword>
<dbReference type="PANTHER" id="PTHR47537:SF2">
    <property type="entry name" value="CUBILIN"/>
    <property type="match status" value="1"/>
</dbReference>
<name>E3N454_CAERE</name>
<feature type="chain" id="PRO_5003175942" evidence="3">
    <location>
        <begin position="27"/>
        <end position="616"/>
    </location>
</feature>
<evidence type="ECO:0000256" key="1">
    <source>
        <dbReference type="ARBA" id="ARBA00023157"/>
    </source>
</evidence>
<feature type="domain" description="CUB" evidence="4">
    <location>
        <begin position="461"/>
        <end position="580"/>
    </location>
</feature>
<proteinExistence type="predicted"/>
<dbReference type="SMART" id="SM00042">
    <property type="entry name" value="CUB"/>
    <property type="match status" value="4"/>
</dbReference>
<dbReference type="InParanoid" id="E3N454"/>
<keyword evidence="3" id="KW-0732">Signal</keyword>
<evidence type="ECO:0000256" key="2">
    <source>
        <dbReference type="PROSITE-ProRule" id="PRU00059"/>
    </source>
</evidence>
<dbReference type="PANTHER" id="PTHR47537">
    <property type="entry name" value="CUBILIN"/>
    <property type="match status" value="1"/>
</dbReference>
<dbReference type="GO" id="GO:0005886">
    <property type="term" value="C:plasma membrane"/>
    <property type="evidence" value="ECO:0007669"/>
    <property type="project" value="TreeGrafter"/>
</dbReference>
<feature type="domain" description="CUB" evidence="4">
    <location>
        <begin position="167"/>
        <end position="277"/>
    </location>
</feature>
<evidence type="ECO:0000313" key="5">
    <source>
        <dbReference type="EMBL" id="EFO85354.1"/>
    </source>
</evidence>
<organism evidence="6">
    <name type="scientific">Caenorhabditis remanei</name>
    <name type="common">Caenorhabditis vulgaris</name>
    <dbReference type="NCBI Taxonomy" id="31234"/>
    <lineage>
        <taxon>Eukaryota</taxon>
        <taxon>Metazoa</taxon>
        <taxon>Ecdysozoa</taxon>
        <taxon>Nematoda</taxon>
        <taxon>Chromadorea</taxon>
        <taxon>Rhabditida</taxon>
        <taxon>Rhabditina</taxon>
        <taxon>Rhabditomorpha</taxon>
        <taxon>Rhabditoidea</taxon>
        <taxon>Rhabditidae</taxon>
        <taxon>Peloderinae</taxon>
        <taxon>Caenorhabditis</taxon>
    </lineage>
</organism>
<reference evidence="5" key="1">
    <citation type="submission" date="2007-07" db="EMBL/GenBank/DDBJ databases">
        <title>PCAP assembly of the Caenorhabditis remanei genome.</title>
        <authorList>
            <consortium name="The Caenorhabditis remanei Sequencing Consortium"/>
            <person name="Wilson R.K."/>
        </authorList>
    </citation>
    <scope>NUCLEOTIDE SEQUENCE [LARGE SCALE GENOMIC DNA]</scope>
    <source>
        <strain evidence="5">PB4641</strain>
    </source>
</reference>
<dbReference type="eggNOG" id="ENOG502RY9C">
    <property type="taxonomic scope" value="Eukaryota"/>
</dbReference>
<evidence type="ECO:0000259" key="4">
    <source>
        <dbReference type="PROSITE" id="PS01180"/>
    </source>
</evidence>
<dbReference type="FunCoup" id="E3N454">
    <property type="interactions" value="8"/>
</dbReference>
<keyword evidence="1" id="KW-1015">Disulfide bond</keyword>
<dbReference type="SUPFAM" id="SSF49854">
    <property type="entry name" value="Spermadhesin, CUB domain"/>
    <property type="match status" value="4"/>
</dbReference>
<dbReference type="InterPro" id="IPR035914">
    <property type="entry name" value="Sperma_CUB_dom_sf"/>
</dbReference>
<dbReference type="PROSITE" id="PS01180">
    <property type="entry name" value="CUB"/>
    <property type="match status" value="4"/>
</dbReference>